<comment type="similarity">
    <text evidence="7">Belongs to the binding-protein-dependent transport system permease family.</text>
</comment>
<keyword evidence="2 7" id="KW-0813">Transport</keyword>
<evidence type="ECO:0000256" key="1">
    <source>
        <dbReference type="ARBA" id="ARBA00004651"/>
    </source>
</evidence>
<dbReference type="PANTHER" id="PTHR32243:SF18">
    <property type="entry name" value="INNER MEMBRANE ABC TRANSPORTER PERMEASE PROTEIN YCJP"/>
    <property type="match status" value="1"/>
</dbReference>
<feature type="transmembrane region" description="Helical" evidence="7">
    <location>
        <begin position="141"/>
        <end position="164"/>
    </location>
</feature>
<evidence type="ECO:0000256" key="2">
    <source>
        <dbReference type="ARBA" id="ARBA00022448"/>
    </source>
</evidence>
<accession>A0ABT2U9D1</accession>
<dbReference type="InterPro" id="IPR050901">
    <property type="entry name" value="BP-dep_ABC_trans_perm"/>
</dbReference>
<dbReference type="Pfam" id="PF00528">
    <property type="entry name" value="BPD_transp_1"/>
    <property type="match status" value="1"/>
</dbReference>
<keyword evidence="6 7" id="KW-0472">Membrane</keyword>
<feature type="transmembrane region" description="Helical" evidence="7">
    <location>
        <begin position="185"/>
        <end position="207"/>
    </location>
</feature>
<keyword evidence="10" id="KW-1185">Reference proteome</keyword>
<feature type="transmembrane region" description="Helical" evidence="7">
    <location>
        <begin position="12"/>
        <end position="34"/>
    </location>
</feature>
<name>A0ABT2U9D1_9BACL</name>
<reference evidence="9 10" key="1">
    <citation type="submission" date="2022-09" db="EMBL/GenBank/DDBJ databases">
        <authorList>
            <person name="Han X.L."/>
            <person name="Wang Q."/>
            <person name="Lu T."/>
        </authorList>
    </citation>
    <scope>NUCLEOTIDE SEQUENCE [LARGE SCALE GENOMIC DNA]</scope>
    <source>
        <strain evidence="9 10">WQ 127069</strain>
    </source>
</reference>
<dbReference type="RefSeq" id="WP_262682840.1">
    <property type="nucleotide sequence ID" value="NZ_JAOQIO010000007.1"/>
</dbReference>
<protein>
    <submittedName>
        <fullName evidence="9">Carbohydrate ABC transporter permease</fullName>
    </submittedName>
</protein>
<keyword evidence="4 7" id="KW-0812">Transmembrane</keyword>
<evidence type="ECO:0000313" key="9">
    <source>
        <dbReference type="EMBL" id="MCU6791243.1"/>
    </source>
</evidence>
<dbReference type="InterPro" id="IPR035906">
    <property type="entry name" value="MetI-like_sf"/>
</dbReference>
<dbReference type="CDD" id="cd06261">
    <property type="entry name" value="TM_PBP2"/>
    <property type="match status" value="1"/>
</dbReference>
<evidence type="ECO:0000256" key="3">
    <source>
        <dbReference type="ARBA" id="ARBA00022475"/>
    </source>
</evidence>
<feature type="domain" description="ABC transmembrane type-1" evidence="8">
    <location>
        <begin position="73"/>
        <end position="264"/>
    </location>
</feature>
<evidence type="ECO:0000313" key="10">
    <source>
        <dbReference type="Proteomes" id="UP001652445"/>
    </source>
</evidence>
<dbReference type="PANTHER" id="PTHR32243">
    <property type="entry name" value="MALTOSE TRANSPORT SYSTEM PERMEASE-RELATED"/>
    <property type="match status" value="1"/>
</dbReference>
<sequence>MKREHRPLGRSILSYLFLIGLMLFGLFPAIWMFITSIKPMNENFTIPPRITVQQPTLTNYHKVLFESGIPRAFLNSIVVTCSATLITLVIAILAGYGFSRFKFRGSKKLSSGLLYGQMMPGVVIIMPIYMTFSKIGIIDSFFGLIIANVALTIPMSVIMLTSFFKTVPRELEEAAKIDGTTTIGALFRIILPVSSPGLIAVSVYAFLHIWEEFLFALNLTNSDTVRTLPIGITHFSGEFVVDWGAMMGASVLVSVPVLIIFLLCSKYFVQGLSDGSVKG</sequence>
<dbReference type="PROSITE" id="PS50928">
    <property type="entry name" value="ABC_TM1"/>
    <property type="match status" value="1"/>
</dbReference>
<organism evidence="9 10">
    <name type="scientific">Paenibacillus baimaensis</name>
    <dbReference type="NCBI Taxonomy" id="2982185"/>
    <lineage>
        <taxon>Bacteria</taxon>
        <taxon>Bacillati</taxon>
        <taxon>Bacillota</taxon>
        <taxon>Bacilli</taxon>
        <taxon>Bacillales</taxon>
        <taxon>Paenibacillaceae</taxon>
        <taxon>Paenibacillus</taxon>
    </lineage>
</organism>
<evidence type="ECO:0000259" key="8">
    <source>
        <dbReference type="PROSITE" id="PS50928"/>
    </source>
</evidence>
<feature type="transmembrane region" description="Helical" evidence="7">
    <location>
        <begin position="243"/>
        <end position="264"/>
    </location>
</feature>
<dbReference type="EMBL" id="JAOQIO010000007">
    <property type="protein sequence ID" value="MCU6791243.1"/>
    <property type="molecule type" value="Genomic_DNA"/>
</dbReference>
<keyword evidence="5 7" id="KW-1133">Transmembrane helix</keyword>
<comment type="subcellular location">
    <subcellularLocation>
        <location evidence="1 7">Cell membrane</location>
        <topology evidence="1 7">Multi-pass membrane protein</topology>
    </subcellularLocation>
</comment>
<feature type="transmembrane region" description="Helical" evidence="7">
    <location>
        <begin position="109"/>
        <end position="129"/>
    </location>
</feature>
<dbReference type="Gene3D" id="1.10.3720.10">
    <property type="entry name" value="MetI-like"/>
    <property type="match status" value="1"/>
</dbReference>
<dbReference type="InterPro" id="IPR000515">
    <property type="entry name" value="MetI-like"/>
</dbReference>
<evidence type="ECO:0000256" key="6">
    <source>
        <dbReference type="ARBA" id="ARBA00023136"/>
    </source>
</evidence>
<evidence type="ECO:0000256" key="4">
    <source>
        <dbReference type="ARBA" id="ARBA00022692"/>
    </source>
</evidence>
<keyword evidence="3" id="KW-1003">Cell membrane</keyword>
<feature type="transmembrane region" description="Helical" evidence="7">
    <location>
        <begin position="72"/>
        <end position="97"/>
    </location>
</feature>
<evidence type="ECO:0000256" key="5">
    <source>
        <dbReference type="ARBA" id="ARBA00022989"/>
    </source>
</evidence>
<dbReference type="Proteomes" id="UP001652445">
    <property type="component" value="Unassembled WGS sequence"/>
</dbReference>
<evidence type="ECO:0000256" key="7">
    <source>
        <dbReference type="RuleBase" id="RU363032"/>
    </source>
</evidence>
<gene>
    <name evidence="9" type="ORF">OB236_03770</name>
</gene>
<proteinExistence type="inferred from homology"/>
<dbReference type="SUPFAM" id="SSF161098">
    <property type="entry name" value="MetI-like"/>
    <property type="match status" value="1"/>
</dbReference>
<comment type="caution">
    <text evidence="9">The sequence shown here is derived from an EMBL/GenBank/DDBJ whole genome shotgun (WGS) entry which is preliminary data.</text>
</comment>